<dbReference type="PANTHER" id="PTHR33562">
    <property type="entry name" value="ATILLA, ISOFORM B-RELATED-RELATED"/>
    <property type="match status" value="1"/>
</dbReference>
<dbReference type="GO" id="GO:0098552">
    <property type="term" value="C:side of membrane"/>
    <property type="evidence" value="ECO:0007669"/>
    <property type="project" value="UniProtKB-KW"/>
</dbReference>
<evidence type="ECO:0000256" key="2">
    <source>
        <dbReference type="ARBA" id="ARBA00022622"/>
    </source>
</evidence>
<evidence type="ECO:0000256" key="1">
    <source>
        <dbReference type="ARBA" id="ARBA00004589"/>
    </source>
</evidence>
<evidence type="ECO:0000256" key="9">
    <source>
        <dbReference type="SAM" id="Phobius"/>
    </source>
</evidence>
<accession>A0A2M3Z6V8</accession>
<evidence type="ECO:0000256" key="4">
    <source>
        <dbReference type="ARBA" id="ARBA00022729"/>
    </source>
</evidence>
<keyword evidence="2" id="KW-0336">GPI-anchor</keyword>
<evidence type="ECO:0000256" key="7">
    <source>
        <dbReference type="ARBA" id="ARBA00023180"/>
    </source>
</evidence>
<evidence type="ECO:0000313" key="11">
    <source>
        <dbReference type="EMBL" id="MBW24241.1"/>
    </source>
</evidence>
<name>A0A2M3Z6V8_9DIPT</name>
<comment type="subcellular location">
    <subcellularLocation>
        <location evidence="1">Membrane</location>
        <topology evidence="1">Lipid-anchor</topology>
        <topology evidence="1">GPI-anchor</topology>
    </subcellularLocation>
</comment>
<dbReference type="CDD" id="cd23591">
    <property type="entry name" value="TFP_LU_ECD_Crim"/>
    <property type="match status" value="1"/>
</dbReference>
<feature type="transmembrane region" description="Helical" evidence="9">
    <location>
        <begin position="146"/>
        <end position="167"/>
    </location>
</feature>
<dbReference type="Pfam" id="PF17064">
    <property type="entry name" value="QVR"/>
    <property type="match status" value="1"/>
</dbReference>
<dbReference type="EMBL" id="GGFM01003490">
    <property type="protein sequence ID" value="MBW24241.1"/>
    <property type="molecule type" value="Transcribed_RNA"/>
</dbReference>
<evidence type="ECO:0000256" key="10">
    <source>
        <dbReference type="SAM" id="SignalP"/>
    </source>
</evidence>
<dbReference type="AlphaFoldDB" id="A0A2M3Z6V8"/>
<evidence type="ECO:0000256" key="3">
    <source>
        <dbReference type="ARBA" id="ARBA00022692"/>
    </source>
</evidence>
<proteinExistence type="predicted"/>
<keyword evidence="8" id="KW-0449">Lipoprotein</keyword>
<feature type="signal peptide" evidence="10">
    <location>
        <begin position="1"/>
        <end position="27"/>
    </location>
</feature>
<dbReference type="InterPro" id="IPR050975">
    <property type="entry name" value="Sleep_regulator"/>
</dbReference>
<evidence type="ECO:0000256" key="8">
    <source>
        <dbReference type="ARBA" id="ARBA00023288"/>
    </source>
</evidence>
<dbReference type="GO" id="GO:0030431">
    <property type="term" value="P:sleep"/>
    <property type="evidence" value="ECO:0007669"/>
    <property type="project" value="InterPro"/>
</dbReference>
<protein>
    <submittedName>
        <fullName evidence="11">Putative plasma membrane protein</fullName>
    </submittedName>
</protein>
<evidence type="ECO:0000256" key="6">
    <source>
        <dbReference type="ARBA" id="ARBA00023136"/>
    </source>
</evidence>
<keyword evidence="5 9" id="KW-1133">Transmembrane helix</keyword>
<organism evidence="11">
    <name type="scientific">Anopheles braziliensis</name>
    <dbReference type="NCBI Taxonomy" id="58242"/>
    <lineage>
        <taxon>Eukaryota</taxon>
        <taxon>Metazoa</taxon>
        <taxon>Ecdysozoa</taxon>
        <taxon>Arthropoda</taxon>
        <taxon>Hexapoda</taxon>
        <taxon>Insecta</taxon>
        <taxon>Pterygota</taxon>
        <taxon>Neoptera</taxon>
        <taxon>Endopterygota</taxon>
        <taxon>Diptera</taxon>
        <taxon>Nematocera</taxon>
        <taxon>Culicoidea</taxon>
        <taxon>Culicidae</taxon>
        <taxon>Anophelinae</taxon>
        <taxon>Anopheles</taxon>
    </lineage>
</organism>
<sequence length="171" mass="19051">MKMLPSKLQTIAFTCLIVLLFVSASEAIWCYRCNSATPGCGDKFNWRGIGYLGDPCPEDDDICVKVVERKGTLETITRDCLSSLQGFRTDIPADKYEGCRPAAKDHNLAHYVNTSIKELDVKRDHFDSTKFCFCFLDHRCNGASTVALRGSFIVMAAIVPTGIAYLLRQLL</sequence>
<dbReference type="PANTHER" id="PTHR33562:SF28">
    <property type="entry name" value="PROTEIN QUIVER"/>
    <property type="match status" value="1"/>
</dbReference>
<keyword evidence="7" id="KW-0325">Glycoprotein</keyword>
<keyword evidence="6 9" id="KW-0472">Membrane</keyword>
<dbReference type="GO" id="GO:0032222">
    <property type="term" value="P:regulation of synaptic transmission, cholinergic"/>
    <property type="evidence" value="ECO:0007669"/>
    <property type="project" value="InterPro"/>
</dbReference>
<reference evidence="11" key="1">
    <citation type="submission" date="2018-01" db="EMBL/GenBank/DDBJ databases">
        <title>An insight into the sialome of Amazonian anophelines.</title>
        <authorList>
            <person name="Ribeiro J.M."/>
            <person name="Scarpassa V."/>
            <person name="Calvo E."/>
        </authorList>
    </citation>
    <scope>NUCLEOTIDE SEQUENCE</scope>
    <source>
        <tissue evidence="11">Salivary glands</tissue>
    </source>
</reference>
<keyword evidence="4 10" id="KW-0732">Signal</keyword>
<feature type="chain" id="PRO_5021196445" evidence="10">
    <location>
        <begin position="28"/>
        <end position="171"/>
    </location>
</feature>
<evidence type="ECO:0000256" key="5">
    <source>
        <dbReference type="ARBA" id="ARBA00022989"/>
    </source>
</evidence>
<keyword evidence="3 9" id="KW-0812">Transmembrane</keyword>
<dbReference type="InterPro" id="IPR031424">
    <property type="entry name" value="QVR-like"/>
</dbReference>